<evidence type="ECO:0000256" key="1">
    <source>
        <dbReference type="ARBA" id="ARBA00004141"/>
    </source>
</evidence>
<feature type="transmembrane region" description="Helical" evidence="6">
    <location>
        <begin position="136"/>
        <end position="155"/>
    </location>
</feature>
<keyword evidence="5 6" id="KW-0472">Membrane</keyword>
<evidence type="ECO:0000313" key="7">
    <source>
        <dbReference type="EMBL" id="WEK46979.1"/>
    </source>
</evidence>
<evidence type="ECO:0000256" key="3">
    <source>
        <dbReference type="ARBA" id="ARBA00022692"/>
    </source>
</evidence>
<organism evidence="7 8">
    <name type="scientific">Candidatus Andeanibacterium colombiense</name>
    <dbReference type="NCBI Taxonomy" id="3121345"/>
    <lineage>
        <taxon>Bacteria</taxon>
        <taxon>Pseudomonadati</taxon>
        <taxon>Pseudomonadota</taxon>
        <taxon>Alphaproteobacteria</taxon>
        <taxon>Sphingomonadales</taxon>
        <taxon>Sphingomonadaceae</taxon>
        <taxon>Candidatus Andeanibacterium</taxon>
    </lineage>
</organism>
<protein>
    <submittedName>
        <fullName evidence="7">Lysoplasmalogenase family protein</fullName>
    </submittedName>
</protein>
<evidence type="ECO:0000313" key="8">
    <source>
        <dbReference type="Proteomes" id="UP001218362"/>
    </source>
</evidence>
<name>A0AAJ5X6P6_9SPHN</name>
<dbReference type="PANTHER" id="PTHR31885">
    <property type="entry name" value="GH04784P"/>
    <property type="match status" value="1"/>
</dbReference>
<dbReference type="EMBL" id="CP119316">
    <property type="protein sequence ID" value="WEK46979.1"/>
    <property type="molecule type" value="Genomic_DNA"/>
</dbReference>
<dbReference type="AlphaFoldDB" id="A0AAJ5X6P6"/>
<sequence>MSRHALSEKRPFLLASIAAAVAYFFLRDAEFPEIVAVLVKGAAVALLAAYAWQRHSAPDVKTIAWVLGIGALGDIAVEYDQEIGGLLFFLGHLIAISLYWRHRRAAPTQTQKAAAVALLILTPAIAYLLPADRAEAQSVALYALVLGGMAASAWASDFPRYRVGVGALLFVVSDLLIFAGMGPLAASPLPHWLVWPIYYTGQFLICIGVMQSLRKRDPELRIVSSR</sequence>
<dbReference type="KEGG" id="acob:P0Y56_01450"/>
<accession>A0AAJ5X6P6</accession>
<comment type="subcellular location">
    <subcellularLocation>
        <location evidence="1">Membrane</location>
        <topology evidence="1">Multi-pass membrane protein</topology>
    </subcellularLocation>
</comment>
<dbReference type="InterPro" id="IPR012506">
    <property type="entry name" value="TMEM86B-like"/>
</dbReference>
<feature type="transmembrane region" description="Helical" evidence="6">
    <location>
        <begin position="192"/>
        <end position="213"/>
    </location>
</feature>
<feature type="transmembrane region" description="Helical" evidence="6">
    <location>
        <begin position="83"/>
        <end position="101"/>
    </location>
</feature>
<dbReference type="GO" id="GO:0016020">
    <property type="term" value="C:membrane"/>
    <property type="evidence" value="ECO:0007669"/>
    <property type="project" value="UniProtKB-SubCell"/>
</dbReference>
<dbReference type="Pfam" id="PF07947">
    <property type="entry name" value="YhhN"/>
    <property type="match status" value="1"/>
</dbReference>
<reference evidence="7" key="1">
    <citation type="submission" date="2023-03" db="EMBL/GenBank/DDBJ databases">
        <title>Andean soil-derived lignocellulolytic bacterial consortium as a source of novel taxa and putative plastic-active enzymes.</title>
        <authorList>
            <person name="Diaz-Garcia L."/>
            <person name="Chuvochina M."/>
            <person name="Feuerriegel G."/>
            <person name="Bunk B."/>
            <person name="Sproer C."/>
            <person name="Streit W.R."/>
            <person name="Rodriguez L.M."/>
            <person name="Overmann J."/>
            <person name="Jimenez D.J."/>
        </authorList>
    </citation>
    <scope>NUCLEOTIDE SEQUENCE</scope>
    <source>
        <strain evidence="7">MAG 26</strain>
    </source>
</reference>
<keyword evidence="4 6" id="KW-1133">Transmembrane helix</keyword>
<dbReference type="PANTHER" id="PTHR31885:SF6">
    <property type="entry name" value="GH04784P"/>
    <property type="match status" value="1"/>
</dbReference>
<feature type="transmembrane region" description="Helical" evidence="6">
    <location>
        <begin position="34"/>
        <end position="52"/>
    </location>
</feature>
<feature type="transmembrane region" description="Helical" evidence="6">
    <location>
        <begin position="12"/>
        <end position="28"/>
    </location>
</feature>
<evidence type="ECO:0000256" key="4">
    <source>
        <dbReference type="ARBA" id="ARBA00022989"/>
    </source>
</evidence>
<gene>
    <name evidence="7" type="ORF">P0Y56_01450</name>
</gene>
<evidence type="ECO:0000256" key="6">
    <source>
        <dbReference type="SAM" id="Phobius"/>
    </source>
</evidence>
<evidence type="ECO:0000256" key="5">
    <source>
        <dbReference type="ARBA" id="ARBA00023136"/>
    </source>
</evidence>
<proteinExistence type="inferred from homology"/>
<dbReference type="Proteomes" id="UP001218362">
    <property type="component" value="Chromosome"/>
</dbReference>
<dbReference type="GO" id="GO:0016787">
    <property type="term" value="F:hydrolase activity"/>
    <property type="evidence" value="ECO:0007669"/>
    <property type="project" value="TreeGrafter"/>
</dbReference>
<comment type="similarity">
    <text evidence="2">Belongs to the TMEM86 family.</text>
</comment>
<feature type="transmembrane region" description="Helical" evidence="6">
    <location>
        <begin position="113"/>
        <end position="130"/>
    </location>
</feature>
<keyword evidence="3 6" id="KW-0812">Transmembrane</keyword>
<evidence type="ECO:0000256" key="2">
    <source>
        <dbReference type="ARBA" id="ARBA00007375"/>
    </source>
</evidence>
<feature type="transmembrane region" description="Helical" evidence="6">
    <location>
        <begin position="167"/>
        <end position="186"/>
    </location>
</feature>